<evidence type="ECO:0000256" key="2">
    <source>
        <dbReference type="ARBA" id="ARBA00022475"/>
    </source>
</evidence>
<evidence type="ECO:0000256" key="1">
    <source>
        <dbReference type="ARBA" id="ARBA00004651"/>
    </source>
</evidence>
<keyword evidence="5 6" id="KW-0472">Membrane</keyword>
<dbReference type="GO" id="GO:0005886">
    <property type="term" value="C:plasma membrane"/>
    <property type="evidence" value="ECO:0007669"/>
    <property type="project" value="UniProtKB-SubCell"/>
</dbReference>
<dbReference type="EMBL" id="CP049140">
    <property type="protein sequence ID" value="QIE90535.1"/>
    <property type="molecule type" value="Genomic_DNA"/>
</dbReference>
<protein>
    <submittedName>
        <fullName evidence="7">LysE family translocator</fullName>
    </submittedName>
</protein>
<evidence type="ECO:0000313" key="7">
    <source>
        <dbReference type="EMBL" id="QIE90535.1"/>
    </source>
</evidence>
<name>A0A6G6J575_PSENT</name>
<dbReference type="KEGG" id="pnt:G5B91_31490"/>
<reference evidence="7 8" key="1">
    <citation type="submission" date="2020-02" db="EMBL/GenBank/DDBJ databases">
        <title>Integrative conjugative elements (ICEs) and plasmids drive adaptation of Pseudomonas nitroreducens strain HBP1 to wastewater environment.</title>
        <authorList>
            <person name="Sentchilo V."/>
            <person name="Carraro N."/>
            <person name="Bertelli C."/>
            <person name="van der Meer J.R."/>
        </authorList>
    </citation>
    <scope>NUCLEOTIDE SEQUENCE [LARGE SCALE GENOMIC DNA]</scope>
    <source>
        <strain evidence="7 8">HBP1</strain>
    </source>
</reference>
<accession>A0A6G6J575</accession>
<feature type="transmembrane region" description="Helical" evidence="6">
    <location>
        <begin position="43"/>
        <end position="63"/>
    </location>
</feature>
<comment type="subcellular location">
    <subcellularLocation>
        <location evidence="1">Cell membrane</location>
        <topology evidence="1">Multi-pass membrane protein</topology>
    </subcellularLocation>
</comment>
<keyword evidence="2" id="KW-1003">Cell membrane</keyword>
<evidence type="ECO:0000313" key="8">
    <source>
        <dbReference type="Proteomes" id="UP000501063"/>
    </source>
</evidence>
<keyword evidence="3 6" id="KW-0812">Transmembrane</keyword>
<organism evidence="7 8">
    <name type="scientific">Pseudomonas nitroreducens</name>
    <dbReference type="NCBI Taxonomy" id="46680"/>
    <lineage>
        <taxon>Bacteria</taxon>
        <taxon>Pseudomonadati</taxon>
        <taxon>Pseudomonadota</taxon>
        <taxon>Gammaproteobacteria</taxon>
        <taxon>Pseudomonadales</taxon>
        <taxon>Pseudomonadaceae</taxon>
        <taxon>Pseudomonas</taxon>
    </lineage>
</organism>
<keyword evidence="4 6" id="KW-1133">Transmembrane helix</keyword>
<evidence type="ECO:0000256" key="4">
    <source>
        <dbReference type="ARBA" id="ARBA00022989"/>
    </source>
</evidence>
<gene>
    <name evidence="7" type="ORF">G5B91_31490</name>
</gene>
<feature type="transmembrane region" description="Helical" evidence="6">
    <location>
        <begin position="191"/>
        <end position="211"/>
    </location>
</feature>
<feature type="transmembrane region" description="Helical" evidence="6">
    <location>
        <begin position="145"/>
        <end position="170"/>
    </location>
</feature>
<evidence type="ECO:0000256" key="6">
    <source>
        <dbReference type="SAM" id="Phobius"/>
    </source>
</evidence>
<dbReference type="GO" id="GO:0015171">
    <property type="term" value="F:amino acid transmembrane transporter activity"/>
    <property type="evidence" value="ECO:0007669"/>
    <property type="project" value="TreeGrafter"/>
</dbReference>
<dbReference type="PANTHER" id="PTHR30086:SF17">
    <property type="entry name" value="LYSE FAMILY TRANSLOCATOR"/>
    <property type="match status" value="1"/>
</dbReference>
<dbReference type="AlphaFoldDB" id="A0A6G6J575"/>
<evidence type="ECO:0000256" key="3">
    <source>
        <dbReference type="ARBA" id="ARBA00022692"/>
    </source>
</evidence>
<dbReference type="InterPro" id="IPR001123">
    <property type="entry name" value="LeuE-type"/>
</dbReference>
<dbReference type="PANTHER" id="PTHR30086">
    <property type="entry name" value="ARGININE EXPORTER PROTEIN ARGO"/>
    <property type="match status" value="1"/>
</dbReference>
<proteinExistence type="predicted"/>
<dbReference type="Proteomes" id="UP000501063">
    <property type="component" value="Chromosome"/>
</dbReference>
<sequence length="212" mass="22917">MFAAFALVASTHFAALLSPGPDFFLLIRAALLRGRRHADGCAAGISLANLASMLLVLFVLGLLPEVASHGLRVVQLLGGGYFVWLGTQALLARRKLEIPTAGGNHKAGGFLRGVREGFLASSLNPKLPIFYAGLFGVLGQFHLPAWALGACVLWMGAVVLLWDMALVRLLDRPRWRGWLKRRVTALDRICGGLLLALGGWLLWSGLLWSGLR</sequence>
<dbReference type="Pfam" id="PF01810">
    <property type="entry name" value="LysE"/>
    <property type="match status" value="1"/>
</dbReference>
<dbReference type="RefSeq" id="WP_024762054.1">
    <property type="nucleotide sequence ID" value="NZ_CP049140.1"/>
</dbReference>
<evidence type="ECO:0000256" key="5">
    <source>
        <dbReference type="ARBA" id="ARBA00023136"/>
    </source>
</evidence>